<dbReference type="Proteomes" id="UP000724584">
    <property type="component" value="Unassembled WGS sequence"/>
</dbReference>
<keyword evidence="2" id="KW-1185">Reference proteome</keyword>
<accession>A0ACB7PDR0</accession>
<reference evidence="1 2" key="1">
    <citation type="journal article" date="2021" name="Nat. Commun.">
        <title>Genetic determinants of endophytism in the Arabidopsis root mycobiome.</title>
        <authorList>
            <person name="Mesny F."/>
            <person name="Miyauchi S."/>
            <person name="Thiergart T."/>
            <person name="Pickel B."/>
            <person name="Atanasova L."/>
            <person name="Karlsson M."/>
            <person name="Huettel B."/>
            <person name="Barry K.W."/>
            <person name="Haridas S."/>
            <person name="Chen C."/>
            <person name="Bauer D."/>
            <person name="Andreopoulos W."/>
            <person name="Pangilinan J."/>
            <person name="LaButti K."/>
            <person name="Riley R."/>
            <person name="Lipzen A."/>
            <person name="Clum A."/>
            <person name="Drula E."/>
            <person name="Henrissat B."/>
            <person name="Kohler A."/>
            <person name="Grigoriev I.V."/>
            <person name="Martin F.M."/>
            <person name="Hacquard S."/>
        </authorList>
    </citation>
    <scope>NUCLEOTIDE SEQUENCE [LARGE SCALE GENOMIC DNA]</scope>
    <source>
        <strain evidence="1 2">MPI-SDFR-AT-0079</strain>
    </source>
</reference>
<protein>
    <submittedName>
        <fullName evidence="1">Uncharacterized protein</fullName>
    </submittedName>
</protein>
<proteinExistence type="predicted"/>
<dbReference type="EMBL" id="JAGIZQ010000003">
    <property type="protein sequence ID" value="KAH6637218.1"/>
    <property type="molecule type" value="Genomic_DNA"/>
</dbReference>
<sequence>MIVAMMAPMTLLQLPSEILLHILDHVGASFFHQDTNRLRVSKRWYSLAWLILARDPHLSLQTLARLLANEEAFGRIQPHVGSVNLVLHFVDKTAPDRPNVNDKRVVEANSHLDQLAVLLRQCPQLKALSIVAQVNFFGLSTGSIGSLLSACPLTSLHINIPTRLALWRGRPGYNDHIAHLCCCINALLPSLRRLRCRMHLICDRLLEPLPDDTNGPLKLEELIINFTHSPFIGRGRWNPRSCDSILAPFTHTQHVVEAQAAALAARLPNPRMVRVIGHGSRELRGIYAYNAITKRREIFNFHTEWDAPGTVVADKSGGSIWG</sequence>
<comment type="caution">
    <text evidence="1">The sequence shown here is derived from an EMBL/GenBank/DDBJ whole genome shotgun (WGS) entry which is preliminary data.</text>
</comment>
<evidence type="ECO:0000313" key="1">
    <source>
        <dbReference type="EMBL" id="KAH6637218.1"/>
    </source>
</evidence>
<evidence type="ECO:0000313" key="2">
    <source>
        <dbReference type="Proteomes" id="UP000724584"/>
    </source>
</evidence>
<name>A0ACB7PDR0_9PEZI</name>
<gene>
    <name evidence="1" type="ORF">F5144DRAFT_569932</name>
</gene>
<organism evidence="1 2">
    <name type="scientific">Chaetomium tenue</name>
    <dbReference type="NCBI Taxonomy" id="1854479"/>
    <lineage>
        <taxon>Eukaryota</taxon>
        <taxon>Fungi</taxon>
        <taxon>Dikarya</taxon>
        <taxon>Ascomycota</taxon>
        <taxon>Pezizomycotina</taxon>
        <taxon>Sordariomycetes</taxon>
        <taxon>Sordariomycetidae</taxon>
        <taxon>Sordariales</taxon>
        <taxon>Chaetomiaceae</taxon>
        <taxon>Chaetomium</taxon>
    </lineage>
</organism>